<evidence type="ECO:0000313" key="2">
    <source>
        <dbReference type="Proteomes" id="UP000784294"/>
    </source>
</evidence>
<comment type="caution">
    <text evidence="1">The sequence shown here is derived from an EMBL/GenBank/DDBJ whole genome shotgun (WGS) entry which is preliminary data.</text>
</comment>
<dbReference type="Proteomes" id="UP000784294">
    <property type="component" value="Unassembled WGS sequence"/>
</dbReference>
<gene>
    <name evidence="1" type="ORF">PXEA_LOCUS15856</name>
</gene>
<keyword evidence="2" id="KW-1185">Reference proteome</keyword>
<protein>
    <submittedName>
        <fullName evidence="1">Uncharacterized protein</fullName>
    </submittedName>
</protein>
<accession>A0A3S4ZXP0</accession>
<evidence type="ECO:0000313" key="1">
    <source>
        <dbReference type="EMBL" id="VEL22416.1"/>
    </source>
</evidence>
<proteinExistence type="predicted"/>
<reference evidence="1" key="1">
    <citation type="submission" date="2018-11" db="EMBL/GenBank/DDBJ databases">
        <authorList>
            <consortium name="Pathogen Informatics"/>
        </authorList>
    </citation>
    <scope>NUCLEOTIDE SEQUENCE</scope>
</reference>
<feature type="non-terminal residue" evidence="1">
    <location>
        <position position="1"/>
    </location>
</feature>
<sequence length="158" mass="17610">RKPLGLLHHDFLIESLIGDFRVACPYRALGCDFIGPLNILCGHKKACVFDPKDLPPAIQKHAMELLTNASARVLQEISSAGSSETPIKNSFEHNSITNDFDEDDDLPAIKPPSLLLRLYQQSDPQRRDLLCSFLEKPLVLPLKGKQAKRGKSKYSGFI</sequence>
<dbReference type="OrthoDB" id="1630758at2759"/>
<organism evidence="1 2">
    <name type="scientific">Protopolystoma xenopodis</name>
    <dbReference type="NCBI Taxonomy" id="117903"/>
    <lineage>
        <taxon>Eukaryota</taxon>
        <taxon>Metazoa</taxon>
        <taxon>Spiralia</taxon>
        <taxon>Lophotrochozoa</taxon>
        <taxon>Platyhelminthes</taxon>
        <taxon>Monogenea</taxon>
        <taxon>Polyopisthocotylea</taxon>
        <taxon>Polystomatidea</taxon>
        <taxon>Polystomatidae</taxon>
        <taxon>Protopolystoma</taxon>
    </lineage>
</organism>
<name>A0A3S4ZXP0_9PLAT</name>
<dbReference type="EMBL" id="CAAALY010056279">
    <property type="protein sequence ID" value="VEL22416.1"/>
    <property type="molecule type" value="Genomic_DNA"/>
</dbReference>
<dbReference type="AlphaFoldDB" id="A0A3S4ZXP0"/>